<dbReference type="Proteomes" id="UP001153365">
    <property type="component" value="Unassembled WGS sequence"/>
</dbReference>
<evidence type="ECO:0000313" key="9">
    <source>
        <dbReference type="Proteomes" id="UP001153365"/>
    </source>
</evidence>
<evidence type="ECO:0000256" key="1">
    <source>
        <dbReference type="ARBA" id="ARBA00004123"/>
    </source>
</evidence>
<name>A0AAV0AYK2_PHAPC</name>
<organism evidence="8 9">
    <name type="scientific">Phakopsora pachyrhizi</name>
    <name type="common">Asian soybean rust disease fungus</name>
    <dbReference type="NCBI Taxonomy" id="170000"/>
    <lineage>
        <taxon>Eukaryota</taxon>
        <taxon>Fungi</taxon>
        <taxon>Dikarya</taxon>
        <taxon>Basidiomycota</taxon>
        <taxon>Pucciniomycotina</taxon>
        <taxon>Pucciniomycetes</taxon>
        <taxon>Pucciniales</taxon>
        <taxon>Phakopsoraceae</taxon>
        <taxon>Phakopsora</taxon>
    </lineage>
</organism>
<dbReference type="GO" id="GO:0016592">
    <property type="term" value="C:mediator complex"/>
    <property type="evidence" value="ECO:0007669"/>
    <property type="project" value="InterPro"/>
</dbReference>
<dbReference type="Pfam" id="PF09748">
    <property type="entry name" value="Med10"/>
    <property type="match status" value="1"/>
</dbReference>
<proteinExistence type="inferred from homology"/>
<sequence>MSLNSNDSNSNHNRPASFYQSINQRAHPSDQPDPQSNNQPAIYHDIQNSEEFYRSQLEDKLEQLLQSLLEVGICTSDVQENAREGGRTGRGEPLGPGGLIGKKINESIGHMTELYELNSKINCDIPIPIEVISSVDQGTNPDRWLKSFVERAAHENMYTNGIISNINQYHSVLKSSLSNQFPELYSSIYLAEPLSNNQKSNINNENNATNNTATKTDLSEDSFSMPQNNPHQK</sequence>
<comment type="similarity">
    <text evidence="2 6">Belongs to the Mediator complex subunit 10 family.</text>
</comment>
<keyword evidence="4 6" id="KW-0804">Transcription</keyword>
<comment type="caution">
    <text evidence="8">The sequence shown here is derived from an EMBL/GenBank/DDBJ whole genome shotgun (WGS) entry which is preliminary data.</text>
</comment>
<dbReference type="AlphaFoldDB" id="A0AAV0AYK2"/>
<reference evidence="8" key="1">
    <citation type="submission" date="2022-06" db="EMBL/GenBank/DDBJ databases">
        <authorList>
            <consortium name="SYNGENTA / RWTH Aachen University"/>
        </authorList>
    </citation>
    <scope>NUCLEOTIDE SEQUENCE</scope>
</reference>
<evidence type="ECO:0000256" key="6">
    <source>
        <dbReference type="RuleBase" id="RU364146"/>
    </source>
</evidence>
<dbReference type="GO" id="GO:0003712">
    <property type="term" value="F:transcription coregulator activity"/>
    <property type="evidence" value="ECO:0007669"/>
    <property type="project" value="InterPro"/>
</dbReference>
<feature type="compositionally biased region" description="Low complexity" evidence="7">
    <location>
        <begin position="199"/>
        <end position="216"/>
    </location>
</feature>
<dbReference type="GO" id="GO:0006357">
    <property type="term" value="P:regulation of transcription by RNA polymerase II"/>
    <property type="evidence" value="ECO:0007669"/>
    <property type="project" value="InterPro"/>
</dbReference>
<evidence type="ECO:0000313" key="8">
    <source>
        <dbReference type="EMBL" id="CAH7675507.1"/>
    </source>
</evidence>
<dbReference type="EMBL" id="CALTRL010002351">
    <property type="protein sequence ID" value="CAH7675507.1"/>
    <property type="molecule type" value="Genomic_DNA"/>
</dbReference>
<dbReference type="InterPro" id="IPR019145">
    <property type="entry name" value="Mediator_Med10"/>
</dbReference>
<comment type="subcellular location">
    <subcellularLocation>
        <location evidence="1 6">Nucleus</location>
    </subcellularLocation>
</comment>
<keyword evidence="5 6" id="KW-0539">Nucleus</keyword>
<evidence type="ECO:0000256" key="3">
    <source>
        <dbReference type="ARBA" id="ARBA00023015"/>
    </source>
</evidence>
<keyword evidence="6" id="KW-0010">Activator</keyword>
<feature type="region of interest" description="Disordered" evidence="7">
    <location>
        <begin position="199"/>
        <end position="233"/>
    </location>
</feature>
<keyword evidence="3 6" id="KW-0805">Transcription regulation</keyword>
<protein>
    <recommendedName>
        <fullName evidence="6">Mediator of RNA polymerase II transcription subunit 10</fullName>
    </recommendedName>
    <alternativeName>
        <fullName evidence="6">Mediator complex subunit 10</fullName>
    </alternativeName>
</protein>
<evidence type="ECO:0000256" key="2">
    <source>
        <dbReference type="ARBA" id="ARBA00005389"/>
    </source>
</evidence>
<evidence type="ECO:0000256" key="7">
    <source>
        <dbReference type="SAM" id="MobiDB-lite"/>
    </source>
</evidence>
<feature type="compositionally biased region" description="Polar residues" evidence="7">
    <location>
        <begin position="221"/>
        <end position="233"/>
    </location>
</feature>
<accession>A0AAV0AYK2</accession>
<comment type="function">
    <text evidence="6">Component of the Mediator complex, a coactivator involved in the regulated transcription of nearly all RNA polymerase II-dependent genes. Mediator functions as a bridge to convey information from gene-specific regulatory proteins to the basal RNA polymerase II transcription machinery. Mediator is recruited to promoters by direct interactions with regulatory proteins and serves as a scaffold for the assembly of a functional preinitiation complex with RNA polymerase II and the general transcription factors.</text>
</comment>
<evidence type="ECO:0000256" key="4">
    <source>
        <dbReference type="ARBA" id="ARBA00023163"/>
    </source>
</evidence>
<keyword evidence="9" id="KW-1185">Reference proteome</keyword>
<evidence type="ECO:0000256" key="5">
    <source>
        <dbReference type="ARBA" id="ARBA00023242"/>
    </source>
</evidence>
<gene>
    <name evidence="6" type="primary">MED10</name>
    <name evidence="8" type="ORF">PPACK8108_LOCUS10526</name>
</gene>
<comment type="subunit">
    <text evidence="6">Component of the Mediator complex.</text>
</comment>